<name>A0ABN8Y3Z8_RANTA</name>
<evidence type="ECO:0000313" key="2">
    <source>
        <dbReference type="EMBL" id="CAI9156193.1"/>
    </source>
</evidence>
<dbReference type="Proteomes" id="UP001176941">
    <property type="component" value="Chromosome 14"/>
</dbReference>
<evidence type="ECO:0000256" key="1">
    <source>
        <dbReference type="SAM" id="MobiDB-lite"/>
    </source>
</evidence>
<dbReference type="EMBL" id="OX459950">
    <property type="protein sequence ID" value="CAI9156193.1"/>
    <property type="molecule type" value="Genomic_DNA"/>
</dbReference>
<sequence length="220" mass="23554">MHSPSLWSHGKEPRAALAPIWLMWLTEAHRGTATVRNKNQDPGFLAPSPQPVAQVAWAGVGLGNDVRGQHPPCPPYSAGQVVAPSCPRDSDSESSSAAVFLWLPGGLLAVPKTDVQTVPFRPPPTPAPPAPASLPRGLWMLLQEKEPPLIHRSIFTPSFSRSVHPPPQSLGQGSKLPLQHPLGPWPCAQNSRGVSSSQGQEAERERAAHLQGPLIWGEAL</sequence>
<proteinExistence type="predicted"/>
<accession>A0ABN8Y3Z8</accession>
<protein>
    <submittedName>
        <fullName evidence="2">Uncharacterized protein</fullName>
    </submittedName>
</protein>
<keyword evidence="3" id="KW-1185">Reference proteome</keyword>
<feature type="region of interest" description="Disordered" evidence="1">
    <location>
        <begin position="160"/>
        <end position="220"/>
    </location>
</feature>
<evidence type="ECO:0000313" key="3">
    <source>
        <dbReference type="Proteomes" id="UP001176941"/>
    </source>
</evidence>
<feature type="compositionally biased region" description="Polar residues" evidence="1">
    <location>
        <begin position="188"/>
        <end position="200"/>
    </location>
</feature>
<gene>
    <name evidence="2" type="ORF">MRATA1EN1_LOCUS5155</name>
</gene>
<reference evidence="2" key="1">
    <citation type="submission" date="2023-04" db="EMBL/GenBank/DDBJ databases">
        <authorList>
            <consortium name="ELIXIR-Norway"/>
        </authorList>
    </citation>
    <scope>NUCLEOTIDE SEQUENCE [LARGE SCALE GENOMIC DNA]</scope>
</reference>
<organism evidence="2 3">
    <name type="scientific">Rangifer tarandus platyrhynchus</name>
    <name type="common">Svalbard reindeer</name>
    <dbReference type="NCBI Taxonomy" id="3082113"/>
    <lineage>
        <taxon>Eukaryota</taxon>
        <taxon>Metazoa</taxon>
        <taxon>Chordata</taxon>
        <taxon>Craniata</taxon>
        <taxon>Vertebrata</taxon>
        <taxon>Euteleostomi</taxon>
        <taxon>Mammalia</taxon>
        <taxon>Eutheria</taxon>
        <taxon>Laurasiatheria</taxon>
        <taxon>Artiodactyla</taxon>
        <taxon>Ruminantia</taxon>
        <taxon>Pecora</taxon>
        <taxon>Cervidae</taxon>
        <taxon>Odocoileinae</taxon>
        <taxon>Rangifer</taxon>
    </lineage>
</organism>